<feature type="compositionally biased region" description="Acidic residues" evidence="1">
    <location>
        <begin position="42"/>
        <end position="54"/>
    </location>
</feature>
<evidence type="ECO:0000256" key="1">
    <source>
        <dbReference type="SAM" id="MobiDB-lite"/>
    </source>
</evidence>
<accession>A0A9F5J9B9</accession>
<sequence>MGFDLSVTGLSRRHLLPSPVAAGTSGGEGSASPHALRAPTTAEEEEEEEGEEDAFSAQPHGPQQPKRKQHGRARREGAGRSSRLTSNPQKAGAPPPWRRHAHLLPPPGAGEGTVGTAPATSQLRPARRLRRGDFRELAAAASASVWPSAYSAPERAFSASFFPRRPLGRFSWERREQLTERRLLARRPVFPPCGRRALSRKPRATRSNPPMRALRRGATLTPHRALPKEGAKFFWFSIDKVRDVLLENGRYMLKMTLWKLAGFLLL</sequence>
<dbReference type="Proteomes" id="UP000695026">
    <property type="component" value="Unplaced"/>
</dbReference>
<evidence type="ECO:0000313" key="3">
    <source>
        <dbReference type="RefSeq" id="XP_025032743.1"/>
    </source>
</evidence>
<name>A0A9F5J9B9_PYTBI</name>
<dbReference type="AlphaFoldDB" id="A0A9F5J9B9"/>
<proteinExistence type="predicted"/>
<gene>
    <name evidence="3" type="primary">LOC112542952</name>
</gene>
<reference evidence="3" key="1">
    <citation type="submission" date="2025-08" db="UniProtKB">
        <authorList>
            <consortium name="RefSeq"/>
        </authorList>
    </citation>
    <scope>IDENTIFICATION</scope>
    <source>
        <tissue evidence="3">Liver</tissue>
    </source>
</reference>
<feature type="region of interest" description="Disordered" evidence="1">
    <location>
        <begin position="1"/>
        <end position="128"/>
    </location>
</feature>
<protein>
    <submittedName>
        <fullName evidence="3">Uncharacterized protein LOC112542952</fullName>
    </submittedName>
</protein>
<dbReference type="GeneID" id="112542952"/>
<keyword evidence="2" id="KW-1185">Reference proteome</keyword>
<dbReference type="KEGG" id="pbi:112542952"/>
<organism evidence="2 3">
    <name type="scientific">Python bivittatus</name>
    <name type="common">Burmese python</name>
    <name type="synonym">Python molurus bivittatus</name>
    <dbReference type="NCBI Taxonomy" id="176946"/>
    <lineage>
        <taxon>Eukaryota</taxon>
        <taxon>Metazoa</taxon>
        <taxon>Chordata</taxon>
        <taxon>Craniata</taxon>
        <taxon>Vertebrata</taxon>
        <taxon>Euteleostomi</taxon>
        <taxon>Lepidosauria</taxon>
        <taxon>Squamata</taxon>
        <taxon>Bifurcata</taxon>
        <taxon>Unidentata</taxon>
        <taxon>Episquamata</taxon>
        <taxon>Toxicofera</taxon>
        <taxon>Serpentes</taxon>
        <taxon>Henophidia</taxon>
        <taxon>Pythonidae</taxon>
        <taxon>Python</taxon>
    </lineage>
</organism>
<dbReference type="RefSeq" id="XP_025032743.1">
    <property type="nucleotide sequence ID" value="XM_025176975.1"/>
</dbReference>
<evidence type="ECO:0000313" key="2">
    <source>
        <dbReference type="Proteomes" id="UP000695026"/>
    </source>
</evidence>